<proteinExistence type="predicted"/>
<reference evidence="1 2" key="1">
    <citation type="submission" date="2017-08" db="EMBL/GenBank/DDBJ databases">
        <title>Complete genome sequence of Gluconacetobacter saccharivorans CV1 isolated from Fermented Vinegar.</title>
        <authorList>
            <person name="Kim S.-Y."/>
        </authorList>
    </citation>
    <scope>NUCLEOTIDE SEQUENCE [LARGE SCALE GENOMIC DNA]</scope>
    <source>
        <strain evidence="1 2">CV1</strain>
    </source>
</reference>
<dbReference type="AlphaFoldDB" id="A0A347WEQ9"/>
<evidence type="ECO:0000313" key="1">
    <source>
        <dbReference type="EMBL" id="AXY23352.1"/>
    </source>
</evidence>
<sequence length="110" mass="11847">MPAKPAFLGAIMLLAALCTPPVAQAHTHRINLLVGSHHMQNQQHISSPYGTISGHHIAQSKDSGAYAGIEAKCEALSGTGTYMSSTTIGISRVSHRNYFRDCMLRNGAWQ</sequence>
<evidence type="ECO:0000313" key="2">
    <source>
        <dbReference type="Proteomes" id="UP000264120"/>
    </source>
</evidence>
<dbReference type="KEGG" id="ksc:CD178_02605"/>
<keyword evidence="2" id="KW-1185">Reference proteome</keyword>
<protein>
    <submittedName>
        <fullName evidence="1">Uncharacterized protein</fullName>
    </submittedName>
</protein>
<dbReference type="OrthoDB" id="7274833at2"/>
<name>A0A347WEQ9_9PROT</name>
<gene>
    <name evidence="1" type="ORF">CD178_02605</name>
</gene>
<accession>A0A347WEQ9</accession>
<dbReference type="Proteomes" id="UP000264120">
    <property type="component" value="Chromosome"/>
</dbReference>
<dbReference type="RefSeq" id="WP_110547575.1">
    <property type="nucleotide sequence ID" value="NZ_CALCQY010000036.1"/>
</dbReference>
<organism evidence="1 2">
    <name type="scientific">Komagataeibacter saccharivorans</name>
    <dbReference type="NCBI Taxonomy" id="265959"/>
    <lineage>
        <taxon>Bacteria</taxon>
        <taxon>Pseudomonadati</taxon>
        <taxon>Pseudomonadota</taxon>
        <taxon>Alphaproteobacteria</taxon>
        <taxon>Acetobacterales</taxon>
        <taxon>Acetobacteraceae</taxon>
        <taxon>Komagataeibacter</taxon>
    </lineage>
</organism>
<dbReference type="GeneID" id="98312439"/>
<dbReference type="EMBL" id="CP023036">
    <property type="protein sequence ID" value="AXY23352.1"/>
    <property type="molecule type" value="Genomic_DNA"/>
</dbReference>